<dbReference type="OrthoDB" id="9811121at2"/>
<sequence length="566" mass="65073">MAEFIHVSELLPKHAGLQVCLSDTNPVQVLQWQCKGEPIADVQLGVYSESSAHLKKAESFIHLAKETRADLVLTPEYSFPDEMLNQIVHDPNLWPAKGALWCLGMEAYSLHEFGEKMDEWESTGHTVVIRNAYARLLERNFVDALVYLFLMDDKTLCILPQFKTVPMSEVWNDYEVPGLCKGEVIYIFDLSGVKADQNRFLSLICSDALSVRPQEFLEKTEGKHLTIFHAQLNPNPRHQGFRMFRDGLFNRNAGRDIRLITLNWADGTVIGNIQFNKPWSAFYKKSTDGTVAKKDLRARNLDKGTFYALHKHTEIWYSHRGEHCKGFDMNKGFELGASHVLTAHHEPVTHSCYGFDESAQRWMSAPCDPSYSIQDLVESFGEEYDFPLYADPHDSDAFFGLCFGHFLEGELTAEDDELVTRMMFGSDSEADTKRRSKAGQYKRLVTLLQRQRFPEEFKELANNHRLYIDSDTAETTKKYGNVYPKDTPLEELNPFQSVLCIISAYTNHNDVERQVNEIRQQLHAAFRHKLVVYYRPDDSDEYIFFDLSQTRIDKATNIKALSSIKE</sequence>
<accession>A0A1T2XFF6</accession>
<name>A0A1T2XFF6_9BACL</name>
<comment type="caution">
    <text evidence="1">The sequence shown here is derived from an EMBL/GenBank/DDBJ whole genome shotgun (WGS) entry which is preliminary data.</text>
</comment>
<evidence type="ECO:0000313" key="1">
    <source>
        <dbReference type="EMBL" id="OPA78619.1"/>
    </source>
</evidence>
<keyword evidence="2" id="KW-1185">Reference proteome</keyword>
<reference evidence="1 2" key="1">
    <citation type="submission" date="2017-01" db="EMBL/GenBank/DDBJ databases">
        <title>Genome analysis of Paenibacillus selenitrireducens ES3-24.</title>
        <authorList>
            <person name="Xu D."/>
            <person name="Yao R."/>
            <person name="Zheng S."/>
        </authorList>
    </citation>
    <scope>NUCLEOTIDE SEQUENCE [LARGE SCALE GENOMIC DNA]</scope>
    <source>
        <strain evidence="1 2">ES3-24</strain>
    </source>
</reference>
<dbReference type="RefSeq" id="WP_078498949.1">
    <property type="nucleotide sequence ID" value="NZ_MSZX01000004.1"/>
</dbReference>
<dbReference type="EMBL" id="MSZX01000004">
    <property type="protein sequence ID" value="OPA78619.1"/>
    <property type="molecule type" value="Genomic_DNA"/>
</dbReference>
<gene>
    <name evidence="1" type="ORF">BVG16_12195</name>
</gene>
<dbReference type="STRING" id="1324314.BVG16_12195"/>
<dbReference type="Proteomes" id="UP000190188">
    <property type="component" value="Unassembled WGS sequence"/>
</dbReference>
<evidence type="ECO:0000313" key="2">
    <source>
        <dbReference type="Proteomes" id="UP000190188"/>
    </source>
</evidence>
<protein>
    <submittedName>
        <fullName evidence="1">Uncharacterized protein</fullName>
    </submittedName>
</protein>
<proteinExistence type="predicted"/>
<organism evidence="1 2">
    <name type="scientific">Paenibacillus selenitireducens</name>
    <dbReference type="NCBI Taxonomy" id="1324314"/>
    <lineage>
        <taxon>Bacteria</taxon>
        <taxon>Bacillati</taxon>
        <taxon>Bacillota</taxon>
        <taxon>Bacilli</taxon>
        <taxon>Bacillales</taxon>
        <taxon>Paenibacillaceae</taxon>
        <taxon>Paenibacillus</taxon>
    </lineage>
</organism>
<dbReference type="AlphaFoldDB" id="A0A1T2XFF6"/>